<evidence type="ECO:0000313" key="2">
    <source>
        <dbReference type="Proteomes" id="UP000265361"/>
    </source>
</evidence>
<dbReference type="Pfam" id="PF13289">
    <property type="entry name" value="SIR2_2"/>
    <property type="match status" value="1"/>
</dbReference>
<accession>A0A399QEE1</accession>
<sequence>MTMHNLHQHESYLRSALEQEKKPVGFLLGAGAPMSMRKGGKPLVPGLEDLTDLIVKEVPQPLSLALSALIEHLPTEQRRNLEQLLNYIRAMKSLPGDADIRGVSIADLNALDSAITKSIRKHVDAELPEGDSPYVSLAVWVAAVRRLAPAQVFTTNYDMLIEQAFERQRIAYFDGFMGSRHPTFNLEAIEEDELPNRWTLLWKLHGSINWSQEPDGEVVRKAPDPGDESSALVYPSHLKYDQSRRLPYLAMMDRLKAFMRKPGAILVTCGYSFRDQHINEILEQSLRANPTSTVQGLLFGSLDLYQEAVGMAESTANLILMGSTEGVIGTTRGRWASSIEDGDAAVQVSSDLGDFAKLGKFLRLLTGESRTKGIPDAQ</sequence>
<reference evidence="1 2" key="1">
    <citation type="submission" date="2018-08" db="EMBL/GenBank/DDBJ databases">
        <title>Genome Sequence of Clavibacter michiganensis Subspecies type strains, and the Atypical Peach-Colored Strains Isolated from Tomato.</title>
        <authorList>
            <person name="Osdaghi E."/>
            <person name="Portier P."/>
            <person name="Briand M."/>
            <person name="Jacques M.-A."/>
        </authorList>
    </citation>
    <scope>NUCLEOTIDE SEQUENCE [LARGE SCALE GENOMIC DNA]</scope>
    <source>
        <strain evidence="1 2">CFBP 7577</strain>
    </source>
</reference>
<dbReference type="RefSeq" id="WP_434513037.1">
    <property type="nucleotide sequence ID" value="NZ_CP162946.1"/>
</dbReference>
<organism evidence="1 2">
    <name type="scientific">Clavibacter nebraskensis</name>
    <dbReference type="NCBI Taxonomy" id="31963"/>
    <lineage>
        <taxon>Bacteria</taxon>
        <taxon>Bacillati</taxon>
        <taxon>Actinomycetota</taxon>
        <taxon>Actinomycetes</taxon>
        <taxon>Micrococcales</taxon>
        <taxon>Microbacteriaceae</taxon>
        <taxon>Clavibacter</taxon>
    </lineage>
</organism>
<proteinExistence type="predicted"/>
<dbReference type="Proteomes" id="UP000265361">
    <property type="component" value="Unassembled WGS sequence"/>
</dbReference>
<dbReference type="AlphaFoldDB" id="A0A399QEE1"/>
<evidence type="ECO:0000313" key="1">
    <source>
        <dbReference type="EMBL" id="RIJ15879.1"/>
    </source>
</evidence>
<name>A0A399QEE1_9MICO</name>
<protein>
    <submittedName>
        <fullName evidence="1">SIR2 family protein</fullName>
    </submittedName>
</protein>
<comment type="caution">
    <text evidence="1">The sequence shown here is derived from an EMBL/GenBank/DDBJ whole genome shotgun (WGS) entry which is preliminary data.</text>
</comment>
<gene>
    <name evidence="1" type="ORF">DZF97_04510</name>
</gene>
<dbReference type="EMBL" id="QWED01000081">
    <property type="protein sequence ID" value="RIJ15879.1"/>
    <property type="molecule type" value="Genomic_DNA"/>
</dbReference>